<evidence type="ECO:0000256" key="1">
    <source>
        <dbReference type="SAM" id="MobiDB-lite"/>
    </source>
</evidence>
<name>A0AAD5TFQ6_9FUNG</name>
<dbReference type="Proteomes" id="UP001211907">
    <property type="component" value="Unassembled WGS sequence"/>
</dbReference>
<feature type="region of interest" description="Disordered" evidence="1">
    <location>
        <begin position="83"/>
        <end position="108"/>
    </location>
</feature>
<dbReference type="EMBL" id="JADGJH010000018">
    <property type="protein sequence ID" value="KAJ3142047.1"/>
    <property type="molecule type" value="Genomic_DNA"/>
</dbReference>
<evidence type="ECO:0000313" key="3">
    <source>
        <dbReference type="Proteomes" id="UP001211907"/>
    </source>
</evidence>
<gene>
    <name evidence="2" type="ORF">HK100_003242</name>
</gene>
<protein>
    <submittedName>
        <fullName evidence="2">Uncharacterized protein</fullName>
    </submittedName>
</protein>
<feature type="compositionally biased region" description="Polar residues" evidence="1">
    <location>
        <begin position="86"/>
        <end position="95"/>
    </location>
</feature>
<proteinExistence type="predicted"/>
<reference evidence="2" key="1">
    <citation type="submission" date="2020-05" db="EMBL/GenBank/DDBJ databases">
        <title>Phylogenomic resolution of chytrid fungi.</title>
        <authorList>
            <person name="Stajich J.E."/>
            <person name="Amses K."/>
            <person name="Simmons R."/>
            <person name="Seto K."/>
            <person name="Myers J."/>
            <person name="Bonds A."/>
            <person name="Quandt C.A."/>
            <person name="Barry K."/>
            <person name="Liu P."/>
            <person name="Grigoriev I."/>
            <person name="Longcore J.E."/>
            <person name="James T.Y."/>
        </authorList>
    </citation>
    <scope>NUCLEOTIDE SEQUENCE</scope>
    <source>
        <strain evidence="2">JEL0513</strain>
    </source>
</reference>
<sequence>MVVLASNENYGAVDANYDSETVAEDNLGIVVAGGGGDDGCADEHYPGKKTNLWALVDEPIDDNYNYDYEDVMEQLWRHEKSEAHLKNSSSSNTILHSRDQPGKPETPSLANKLAETAQAAASLSPGHQCSDESRDARRLLLRVLPRNLNAGAVVFVESGLLAGLVVPRAAAS</sequence>
<evidence type="ECO:0000313" key="2">
    <source>
        <dbReference type="EMBL" id="KAJ3142047.1"/>
    </source>
</evidence>
<organism evidence="2 3">
    <name type="scientific">Physocladia obscura</name>
    <dbReference type="NCBI Taxonomy" id="109957"/>
    <lineage>
        <taxon>Eukaryota</taxon>
        <taxon>Fungi</taxon>
        <taxon>Fungi incertae sedis</taxon>
        <taxon>Chytridiomycota</taxon>
        <taxon>Chytridiomycota incertae sedis</taxon>
        <taxon>Chytridiomycetes</taxon>
        <taxon>Chytridiales</taxon>
        <taxon>Chytriomycetaceae</taxon>
        <taxon>Physocladia</taxon>
    </lineage>
</organism>
<keyword evidence="3" id="KW-1185">Reference proteome</keyword>
<comment type="caution">
    <text evidence="2">The sequence shown here is derived from an EMBL/GenBank/DDBJ whole genome shotgun (WGS) entry which is preliminary data.</text>
</comment>
<dbReference type="AlphaFoldDB" id="A0AAD5TFQ6"/>
<accession>A0AAD5TFQ6</accession>